<evidence type="ECO:0000256" key="3">
    <source>
        <dbReference type="ARBA" id="ARBA00023163"/>
    </source>
</evidence>
<dbReference type="OrthoDB" id="4480133at2"/>
<accession>A0A173MIL7</accession>
<dbReference type="InterPro" id="IPR054015">
    <property type="entry name" value="ExsA-like_N"/>
</dbReference>
<gene>
    <name evidence="5" type="ORF">SAMN05421788_10239</name>
</gene>
<dbReference type="GO" id="GO:0043565">
    <property type="term" value="F:sequence-specific DNA binding"/>
    <property type="evidence" value="ECO:0007669"/>
    <property type="project" value="InterPro"/>
</dbReference>
<dbReference type="Pfam" id="PF22200">
    <property type="entry name" value="ExsA_N"/>
    <property type="match status" value="1"/>
</dbReference>
<dbReference type="AlphaFoldDB" id="A0A173MIL7"/>
<dbReference type="InterPro" id="IPR018060">
    <property type="entry name" value="HTH_AraC"/>
</dbReference>
<dbReference type="KEGG" id="fln:FLA_3362"/>
<evidence type="ECO:0000256" key="1">
    <source>
        <dbReference type="ARBA" id="ARBA00023015"/>
    </source>
</evidence>
<dbReference type="Gene3D" id="1.10.10.60">
    <property type="entry name" value="Homeodomain-like"/>
    <property type="match status" value="1"/>
</dbReference>
<organism evidence="5 6">
    <name type="scientific">Filimonas lacunae</name>
    <dbReference type="NCBI Taxonomy" id="477680"/>
    <lineage>
        <taxon>Bacteria</taxon>
        <taxon>Pseudomonadati</taxon>
        <taxon>Bacteroidota</taxon>
        <taxon>Chitinophagia</taxon>
        <taxon>Chitinophagales</taxon>
        <taxon>Chitinophagaceae</taxon>
        <taxon>Filimonas</taxon>
    </lineage>
</organism>
<evidence type="ECO:0000313" key="6">
    <source>
        <dbReference type="Proteomes" id="UP000186917"/>
    </source>
</evidence>
<dbReference type="SUPFAM" id="SSF46689">
    <property type="entry name" value="Homeodomain-like"/>
    <property type="match status" value="2"/>
</dbReference>
<evidence type="ECO:0000256" key="2">
    <source>
        <dbReference type="ARBA" id="ARBA00023125"/>
    </source>
</evidence>
<keyword evidence="1" id="KW-0805">Transcription regulation</keyword>
<feature type="domain" description="HTH araC/xylS-type" evidence="4">
    <location>
        <begin position="173"/>
        <end position="271"/>
    </location>
</feature>
<dbReference type="InterPro" id="IPR009057">
    <property type="entry name" value="Homeodomain-like_sf"/>
</dbReference>
<dbReference type="PROSITE" id="PS51257">
    <property type="entry name" value="PROKAR_LIPOPROTEIN"/>
    <property type="match status" value="1"/>
</dbReference>
<reference evidence="6" key="1">
    <citation type="submission" date="2017-01" db="EMBL/GenBank/DDBJ databases">
        <authorList>
            <person name="Varghese N."/>
            <person name="Submissions S."/>
        </authorList>
    </citation>
    <scope>NUCLEOTIDE SEQUENCE [LARGE SCALE GENOMIC DNA]</scope>
    <source>
        <strain evidence="6">DSM 21054</strain>
    </source>
</reference>
<name>A0A173MIL7_9BACT</name>
<dbReference type="GO" id="GO:0003700">
    <property type="term" value="F:DNA-binding transcription factor activity"/>
    <property type="evidence" value="ECO:0007669"/>
    <property type="project" value="InterPro"/>
</dbReference>
<dbReference type="Pfam" id="PF12833">
    <property type="entry name" value="HTH_18"/>
    <property type="match status" value="1"/>
</dbReference>
<keyword evidence="6" id="KW-1185">Reference proteome</keyword>
<dbReference type="RefSeq" id="WP_076378413.1">
    <property type="nucleotide sequence ID" value="NZ_AP017422.1"/>
</dbReference>
<dbReference type="InterPro" id="IPR050204">
    <property type="entry name" value="AraC_XylS_family_regulators"/>
</dbReference>
<dbReference type="SMART" id="SM00342">
    <property type="entry name" value="HTH_ARAC"/>
    <property type="match status" value="1"/>
</dbReference>
<dbReference type="PANTHER" id="PTHR46796:SF13">
    <property type="entry name" value="HTH-TYPE TRANSCRIPTIONAL ACTIVATOR RHAS"/>
    <property type="match status" value="1"/>
</dbReference>
<keyword evidence="2 5" id="KW-0238">DNA-binding</keyword>
<dbReference type="PANTHER" id="PTHR46796">
    <property type="entry name" value="HTH-TYPE TRANSCRIPTIONAL ACTIVATOR RHAS-RELATED"/>
    <property type="match status" value="1"/>
</dbReference>
<keyword evidence="3" id="KW-0804">Transcription</keyword>
<dbReference type="EMBL" id="FTOR01000002">
    <property type="protein sequence ID" value="SIS91109.1"/>
    <property type="molecule type" value="Genomic_DNA"/>
</dbReference>
<evidence type="ECO:0000313" key="5">
    <source>
        <dbReference type="EMBL" id="SIS91109.1"/>
    </source>
</evidence>
<dbReference type="Proteomes" id="UP000186917">
    <property type="component" value="Unassembled WGS sequence"/>
</dbReference>
<evidence type="ECO:0000259" key="4">
    <source>
        <dbReference type="PROSITE" id="PS01124"/>
    </source>
</evidence>
<dbReference type="STRING" id="477680.SAMN05421788_10239"/>
<protein>
    <submittedName>
        <fullName evidence="5">AraC-type DNA-binding protein</fullName>
    </submittedName>
</protein>
<sequence>MTPDKVSTSSTGIVYSCYHNISREGEHFVPEQTLSYLAAGSLVLNDGKKAYNAAAGSLRFIKRNQLLKFVKHPPEKQEFQSLSIYLDQETLKEFSKEYGITAAEKQSQQSIFDIKPTPLIKSYLHSLLEYQQVNGFTNPALTKLKQKEALLLILEVQPDLKNILFDFAEPYKIDLESFMQKNYHFNVRLERFAYLTGRSLATFKRDFQKIFGTSPRHWLQQKRLDQARYLIQEKGQTASNIYLDLGFENLSHFSYAFKNVFGVSPTELSPAIRGK</sequence>
<proteinExistence type="predicted"/>
<dbReference type="PROSITE" id="PS01124">
    <property type="entry name" value="HTH_ARAC_FAMILY_2"/>
    <property type="match status" value="1"/>
</dbReference>